<evidence type="ECO:0000313" key="2">
    <source>
        <dbReference type="EMBL" id="OSX72602.1"/>
    </source>
</evidence>
<feature type="compositionally biased region" description="Pro residues" evidence="1">
    <location>
        <begin position="245"/>
        <end position="255"/>
    </location>
</feature>
<feature type="compositionally biased region" description="Polar residues" evidence="1">
    <location>
        <begin position="85"/>
        <end position="94"/>
    </location>
</feature>
<dbReference type="Proteomes" id="UP000218209">
    <property type="component" value="Unassembled WGS sequence"/>
</dbReference>
<feature type="compositionally biased region" description="Basic residues" evidence="1">
    <location>
        <begin position="98"/>
        <end position="111"/>
    </location>
</feature>
<dbReference type="EMBL" id="KV919050">
    <property type="protein sequence ID" value="OSX72602.1"/>
    <property type="molecule type" value="Genomic_DNA"/>
</dbReference>
<organism evidence="2 3">
    <name type="scientific">Porphyra umbilicalis</name>
    <name type="common">Purple laver</name>
    <name type="synonym">Red alga</name>
    <dbReference type="NCBI Taxonomy" id="2786"/>
    <lineage>
        <taxon>Eukaryota</taxon>
        <taxon>Rhodophyta</taxon>
        <taxon>Bangiophyceae</taxon>
        <taxon>Bangiales</taxon>
        <taxon>Bangiaceae</taxon>
        <taxon>Porphyra</taxon>
    </lineage>
</organism>
<sequence length="255" mass="27514">MSLQPAAWSSLWAPHRRWRPLPSRCGAVPPPLPRSMQAGQMRRRPPTRSACGAATARQSPERRCCLGPHTKGACGWCRSTPPAQPTMSAGTSCALSARRTRRRPAARRRSASTRTSTTRASMSPGRWRASTMGTLWCARRPTRRRRWRRWPPPSHARRRRSAARRPSSGRQPTATASPGTPAWSCACNSEASASRSPRRWPPAPPSPCRPSSAGAAAPSSARRHFTAASAGRTSGACGAAWAPSALPPTGRPPRA</sequence>
<feature type="compositionally biased region" description="Low complexity" evidence="1">
    <location>
        <begin position="112"/>
        <end position="121"/>
    </location>
</feature>
<protein>
    <submittedName>
        <fullName evidence="2">Uncharacterized protein</fullName>
    </submittedName>
</protein>
<feature type="compositionally biased region" description="Pro residues" evidence="1">
    <location>
        <begin position="199"/>
        <end position="208"/>
    </location>
</feature>
<name>A0A1X6NVI9_PORUM</name>
<dbReference type="AlphaFoldDB" id="A0A1X6NVI9"/>
<feature type="region of interest" description="Disordered" evidence="1">
    <location>
        <begin position="24"/>
        <end position="55"/>
    </location>
</feature>
<reference evidence="2 3" key="1">
    <citation type="submission" date="2017-03" db="EMBL/GenBank/DDBJ databases">
        <title>WGS assembly of Porphyra umbilicalis.</title>
        <authorList>
            <person name="Brawley S.H."/>
            <person name="Blouin N.A."/>
            <person name="Ficko-Blean E."/>
            <person name="Wheeler G.L."/>
            <person name="Lohr M."/>
            <person name="Goodson H.V."/>
            <person name="Jenkins J.W."/>
            <person name="Blaby-Haas C.E."/>
            <person name="Helliwell K.E."/>
            <person name="Chan C."/>
            <person name="Marriage T."/>
            <person name="Bhattacharya D."/>
            <person name="Klein A.S."/>
            <person name="Badis Y."/>
            <person name="Brodie J."/>
            <person name="Cao Y."/>
            <person name="Collen J."/>
            <person name="Dittami S.M."/>
            <person name="Gachon C.M."/>
            <person name="Green B.R."/>
            <person name="Karpowicz S."/>
            <person name="Kim J.W."/>
            <person name="Kudahl U."/>
            <person name="Lin S."/>
            <person name="Michel G."/>
            <person name="Mittag M."/>
            <person name="Olson B.J."/>
            <person name="Pangilinan J."/>
            <person name="Peng Y."/>
            <person name="Qiu H."/>
            <person name="Shu S."/>
            <person name="Singer J.T."/>
            <person name="Smith A.G."/>
            <person name="Sprecher B.N."/>
            <person name="Wagner V."/>
            <person name="Wang W."/>
            <person name="Wang Z.-Y."/>
            <person name="Yan J."/>
            <person name="Yarish C."/>
            <person name="Zoeuner-Riek S."/>
            <person name="Zhuang Y."/>
            <person name="Zou Y."/>
            <person name="Lindquist E.A."/>
            <person name="Grimwood J."/>
            <person name="Barry K."/>
            <person name="Rokhsar D.S."/>
            <person name="Schmutz J."/>
            <person name="Stiller J.W."/>
            <person name="Grossman A.R."/>
            <person name="Prochnik S.E."/>
        </authorList>
    </citation>
    <scope>NUCLEOTIDE SEQUENCE [LARGE SCALE GENOMIC DNA]</scope>
    <source>
        <strain evidence="2">4086291</strain>
    </source>
</reference>
<gene>
    <name evidence="2" type="ORF">BU14_0419s0008</name>
</gene>
<evidence type="ECO:0000256" key="1">
    <source>
        <dbReference type="SAM" id="MobiDB-lite"/>
    </source>
</evidence>
<feature type="compositionally biased region" description="Low complexity" evidence="1">
    <location>
        <begin position="209"/>
        <end position="220"/>
    </location>
</feature>
<accession>A0A1X6NVI9</accession>
<proteinExistence type="predicted"/>
<keyword evidence="3" id="KW-1185">Reference proteome</keyword>
<feature type="compositionally biased region" description="Basic residues" evidence="1">
    <location>
        <begin position="140"/>
        <end position="163"/>
    </location>
</feature>
<feature type="region of interest" description="Disordered" evidence="1">
    <location>
        <begin position="85"/>
        <end position="255"/>
    </location>
</feature>
<evidence type="ECO:0000313" key="3">
    <source>
        <dbReference type="Proteomes" id="UP000218209"/>
    </source>
</evidence>